<evidence type="ECO:0000313" key="4">
    <source>
        <dbReference type="Proteomes" id="UP000314960"/>
    </source>
</evidence>
<protein>
    <recommendedName>
        <fullName evidence="2">Glycoside hydrolase family 3 N-terminal domain-containing protein</fullName>
    </recommendedName>
</protein>
<dbReference type="EMBL" id="CP018176">
    <property type="protein sequence ID" value="AUJ29752.1"/>
    <property type="molecule type" value="Genomic_DNA"/>
</dbReference>
<organism evidence="3 4">
    <name type="scientific">Liquorilactobacillus hordei</name>
    <dbReference type="NCBI Taxonomy" id="468911"/>
    <lineage>
        <taxon>Bacteria</taxon>
        <taxon>Bacillati</taxon>
        <taxon>Bacillota</taxon>
        <taxon>Bacilli</taxon>
        <taxon>Lactobacillales</taxon>
        <taxon>Lactobacillaceae</taxon>
        <taxon>Liquorilactobacillus</taxon>
    </lineage>
</organism>
<dbReference type="InterPro" id="IPR017853">
    <property type="entry name" value="GH"/>
</dbReference>
<dbReference type="GO" id="GO:0005975">
    <property type="term" value="P:carbohydrate metabolic process"/>
    <property type="evidence" value="ECO:0007669"/>
    <property type="project" value="InterPro"/>
</dbReference>
<proteinExistence type="predicted"/>
<keyword evidence="1" id="KW-0378">Hydrolase</keyword>
<evidence type="ECO:0000259" key="2">
    <source>
        <dbReference type="Pfam" id="PF00933"/>
    </source>
</evidence>
<accession>A0A3Q8CD79</accession>
<dbReference type="KEGG" id="lhw:BSQ49_05815"/>
<dbReference type="Gene3D" id="3.20.20.300">
    <property type="entry name" value="Glycoside hydrolase, family 3, N-terminal domain"/>
    <property type="match status" value="1"/>
</dbReference>
<dbReference type="SUPFAM" id="SSF51445">
    <property type="entry name" value="(Trans)glycosidases"/>
    <property type="match status" value="1"/>
</dbReference>
<evidence type="ECO:0000256" key="1">
    <source>
        <dbReference type="ARBA" id="ARBA00022801"/>
    </source>
</evidence>
<dbReference type="AlphaFoldDB" id="A0A3Q8CD79"/>
<evidence type="ECO:0000313" key="3">
    <source>
        <dbReference type="EMBL" id="AUJ29752.1"/>
    </source>
</evidence>
<dbReference type="Pfam" id="PF00933">
    <property type="entry name" value="Glyco_hydro_3"/>
    <property type="match status" value="1"/>
</dbReference>
<gene>
    <name evidence="3" type="ORF">BSQ49_05815</name>
</gene>
<dbReference type="InterPro" id="IPR001764">
    <property type="entry name" value="Glyco_hydro_3_N"/>
</dbReference>
<feature type="domain" description="Glycoside hydrolase family 3 N-terminal" evidence="2">
    <location>
        <begin position="2"/>
        <end position="75"/>
    </location>
</feature>
<dbReference type="InterPro" id="IPR036962">
    <property type="entry name" value="Glyco_hydro_3_N_sf"/>
</dbReference>
<name>A0A3Q8CD79_9LACO</name>
<dbReference type="Proteomes" id="UP000314960">
    <property type="component" value="Chromosome"/>
</dbReference>
<reference evidence="3 4" key="1">
    <citation type="submission" date="2016-11" db="EMBL/GenBank/DDBJ databases">
        <title>Interaction between Lactobacillus species and yeast in water kefir.</title>
        <authorList>
            <person name="Behr J."/>
            <person name="Xu D."/>
            <person name="Vogel R.F."/>
        </authorList>
    </citation>
    <scope>NUCLEOTIDE SEQUENCE [LARGE SCALE GENOMIC DNA]</scope>
    <source>
        <strain evidence="3 4">TMW 1.1822</strain>
    </source>
</reference>
<sequence length="83" mass="9311">MTLSQKIAQMYIITTKGTQSETATAIKQYQPGGIILFGNDFKNQTKQNFIANMQNYKNQANLSLIIGTDQEGGQFHGYHQILL</sequence>
<dbReference type="GO" id="GO:0004553">
    <property type="term" value="F:hydrolase activity, hydrolyzing O-glycosyl compounds"/>
    <property type="evidence" value="ECO:0007669"/>
    <property type="project" value="InterPro"/>
</dbReference>